<reference evidence="1 2" key="1">
    <citation type="journal article" date="2009" name="PLoS ONE">
        <title>The complete genome of Teredinibacter turnerae T7901: an intracellular endosymbiont of marine wood-boring bivalves (shipworms).</title>
        <authorList>
            <person name="Yang J.C."/>
            <person name="Madupu R."/>
            <person name="Durkin A.S."/>
            <person name="Ekborg N.A."/>
            <person name="Pedamallu C.S."/>
            <person name="Hostetler J.B."/>
            <person name="Radune D."/>
            <person name="Toms B.S."/>
            <person name="Henrissat B."/>
            <person name="Coutinho P.M."/>
            <person name="Schwarz S."/>
            <person name="Field L."/>
            <person name="Trindade-Silva A.E."/>
            <person name="Soares C.A.G."/>
            <person name="Elshahawi S."/>
            <person name="Hanora A."/>
            <person name="Schmidt E.W."/>
            <person name="Haygood M.G."/>
            <person name="Posfai J."/>
            <person name="Benner J."/>
            <person name="Madinger C."/>
            <person name="Nove J."/>
            <person name="Anton B."/>
            <person name="Chaudhary K."/>
            <person name="Foster J."/>
            <person name="Holman A."/>
            <person name="Kumar S."/>
            <person name="Lessard P.A."/>
            <person name="Luyten Y.A."/>
            <person name="Slatko B."/>
            <person name="Wood N."/>
            <person name="Wu B."/>
            <person name="Teplitski M."/>
            <person name="Mougous J.D."/>
            <person name="Ward N."/>
            <person name="Eisen J.A."/>
            <person name="Badger J.H."/>
            <person name="Distel D.L."/>
        </authorList>
    </citation>
    <scope>NUCLEOTIDE SEQUENCE [LARGE SCALE GENOMIC DNA]</scope>
    <source>
        <strain evidence="2">ATCC 39867 / T7901</strain>
    </source>
</reference>
<proteinExistence type="predicted"/>
<dbReference type="OrthoDB" id="6148994at2"/>
<evidence type="ECO:0000313" key="1">
    <source>
        <dbReference type="EMBL" id="ACR12998.1"/>
    </source>
</evidence>
<protein>
    <recommendedName>
        <fullName evidence="3">DUF2491 domain-containing protein</fullName>
    </recommendedName>
</protein>
<dbReference type="STRING" id="377629.TERTU_4214"/>
<name>C5BI40_TERTT</name>
<dbReference type="eggNOG" id="ENOG502ZAIQ">
    <property type="taxonomic scope" value="Bacteria"/>
</dbReference>
<keyword evidence="2" id="KW-1185">Reference proteome</keyword>
<dbReference type="Proteomes" id="UP000009080">
    <property type="component" value="Chromosome"/>
</dbReference>
<evidence type="ECO:0008006" key="3">
    <source>
        <dbReference type="Google" id="ProtNLM"/>
    </source>
</evidence>
<dbReference type="KEGG" id="ttu:TERTU_4214"/>
<gene>
    <name evidence="1" type="ordered locus">TERTU_4214</name>
</gene>
<accession>C5BI40</accession>
<dbReference type="RefSeq" id="WP_015819111.1">
    <property type="nucleotide sequence ID" value="NC_012997.1"/>
</dbReference>
<evidence type="ECO:0000313" key="2">
    <source>
        <dbReference type="Proteomes" id="UP000009080"/>
    </source>
</evidence>
<dbReference type="AlphaFoldDB" id="C5BI40"/>
<organism evidence="1 2">
    <name type="scientific">Teredinibacter turnerae (strain ATCC 39867 / T7901)</name>
    <dbReference type="NCBI Taxonomy" id="377629"/>
    <lineage>
        <taxon>Bacteria</taxon>
        <taxon>Pseudomonadati</taxon>
        <taxon>Pseudomonadota</taxon>
        <taxon>Gammaproteobacteria</taxon>
        <taxon>Cellvibrionales</taxon>
        <taxon>Cellvibrionaceae</taxon>
        <taxon>Teredinibacter</taxon>
    </lineage>
</organism>
<dbReference type="EMBL" id="CP001614">
    <property type="protein sequence ID" value="ACR12998.1"/>
    <property type="molecule type" value="Genomic_DNA"/>
</dbReference>
<dbReference type="InterPro" id="IPR019621">
    <property type="entry name" value="DUF2491"/>
</dbReference>
<dbReference type="HOGENOM" id="CLU_100935_0_1_6"/>
<sequence length="215" mass="24296">MFNLFKKKESKPQGPVSPEVMGLRLGCSFELDALHLKLLDPHLVTERINPTQVIEAVGRVDLDDTTILRFYTDDEAFLQVVVQGTLEEDNVIDVKLFHFYDTMDVSSQSEWDQLLKQKIGVPNYELQGHAYARVWQSASEYHAPVAMTEKTFAENGTVSRTDQFMMLFERHVDADNTESLLLSAEEVIDEHNNVSRCLVISTGIVVAPSQITIHG</sequence>
<dbReference type="Pfam" id="PF10679">
    <property type="entry name" value="DUF2491"/>
    <property type="match status" value="1"/>
</dbReference>